<dbReference type="EMBL" id="AP019735">
    <property type="protein sequence ID" value="BBL03862.1"/>
    <property type="molecule type" value="Genomic_DNA"/>
</dbReference>
<protein>
    <submittedName>
        <fullName evidence="1">Uncharacterized protein</fullName>
    </submittedName>
</protein>
<accession>A0A4Y1WSM1</accession>
<evidence type="ECO:0000313" key="2">
    <source>
        <dbReference type="Proteomes" id="UP000318946"/>
    </source>
</evidence>
<proteinExistence type="predicted"/>
<dbReference type="OrthoDB" id="1000872at2"/>
<dbReference type="RefSeq" id="WP_019130685.1">
    <property type="nucleotide sequence ID" value="NZ_AP019735.1"/>
</dbReference>
<sequence>MAEAILNPTPDQTFRIEGRGDYDFSRTLRLSDEAQRRGAVDEACNLRFHAFQHLADLIPDNEEVILEWEHPNTQAALHLLYRSAVDHFLIDDFELSAAMLEFLLDLDPEDHEEATWLLAFDYVALADYDAFDEVINDVSDKYPEKPLLTLWSEYRRHGSLPAGEAIRLRNHFAPYYKEFTADSHPADDAYLRDIESERPTPQAQARELWLKTENLWTAFPGFIAALKAL</sequence>
<accession>A0A3D2BC84</accession>
<accession>A0A4Y1XU70</accession>
<dbReference type="GeneID" id="78341893"/>
<keyword evidence="2" id="KW-1185">Reference proteome</keyword>
<dbReference type="KEGG" id="acou:A5CBH24_11750"/>
<evidence type="ECO:0000313" key="1">
    <source>
        <dbReference type="EMBL" id="BBL03862.1"/>
    </source>
</evidence>
<gene>
    <name evidence="1" type="ORF">A5CBH24_11750</name>
</gene>
<organism evidence="1 2">
    <name type="scientific">Alistipes communis</name>
    <dbReference type="NCBI Taxonomy" id="2585118"/>
    <lineage>
        <taxon>Bacteria</taxon>
        <taxon>Pseudomonadati</taxon>
        <taxon>Bacteroidota</taxon>
        <taxon>Bacteroidia</taxon>
        <taxon>Bacteroidales</taxon>
        <taxon>Rikenellaceae</taxon>
        <taxon>Alistipes</taxon>
    </lineage>
</organism>
<name>A0A3D2BC84_9BACT</name>
<dbReference type="Proteomes" id="UP000318946">
    <property type="component" value="Chromosome"/>
</dbReference>
<dbReference type="AlphaFoldDB" id="A0A3D2BC84"/>
<reference evidence="2" key="1">
    <citation type="submission" date="2019-06" db="EMBL/GenBank/DDBJ databases">
        <title>Alistipes onderdonkii subsp. vulgaris subsp. nov., Alistipes dispar sp. nov. and Alistipes communis sp. nov., isolated from human faeces, and creation of Alistipes onderdonkii subsp. onderdonkii subsp. nov.</title>
        <authorList>
            <person name="Sakamoto M."/>
            <person name="Ikeyama N."/>
            <person name="Ogata Y."/>
            <person name="Suda W."/>
            <person name="Iino T."/>
            <person name="Hattori M."/>
            <person name="Ohkuma M."/>
        </authorList>
    </citation>
    <scope>NUCLEOTIDE SEQUENCE [LARGE SCALE GENOMIC DNA]</scope>
    <source>
        <strain evidence="2">5CBH24</strain>
    </source>
</reference>